<dbReference type="eggNOG" id="COG2141">
    <property type="taxonomic scope" value="Bacteria"/>
</dbReference>
<dbReference type="Proteomes" id="UP000000757">
    <property type="component" value="Chromosome"/>
</dbReference>
<feature type="binding site" evidence="6">
    <location>
        <position position="171"/>
    </location>
    <ligand>
        <name>FMN</name>
        <dbReference type="ChEBI" id="CHEBI:58210"/>
    </ligand>
</feature>
<dbReference type="KEGG" id="msm:MSMEG_2841"/>
<evidence type="ECO:0000256" key="3">
    <source>
        <dbReference type="ARBA" id="ARBA00023002"/>
    </source>
</evidence>
<dbReference type="PIRSF" id="PIRSF000337">
    <property type="entry name" value="NTA_MOA"/>
    <property type="match status" value="1"/>
</dbReference>
<dbReference type="GO" id="GO:0004497">
    <property type="term" value="F:monooxygenase activity"/>
    <property type="evidence" value="ECO:0007669"/>
    <property type="project" value="UniProtKB-KW"/>
</dbReference>
<dbReference type="PATRIC" id="fig|246196.19.peg.2803"/>
<evidence type="ECO:0000313" key="8">
    <source>
        <dbReference type="EMBL" id="ABK74993.1"/>
    </source>
</evidence>
<feature type="binding site" evidence="6">
    <location>
        <position position="243"/>
    </location>
    <ligand>
        <name>FMN</name>
        <dbReference type="ChEBI" id="CHEBI:58210"/>
    </ligand>
</feature>
<keyword evidence="4 8" id="KW-0503">Monooxygenase</keyword>
<dbReference type="InterPro" id="IPR036661">
    <property type="entry name" value="Luciferase-like_sf"/>
</dbReference>
<evidence type="ECO:0000256" key="1">
    <source>
        <dbReference type="ARBA" id="ARBA00022630"/>
    </source>
</evidence>
<evidence type="ECO:0000256" key="5">
    <source>
        <dbReference type="ARBA" id="ARBA00033748"/>
    </source>
</evidence>
<dbReference type="InterPro" id="IPR016215">
    <property type="entry name" value="NTA_MOA"/>
</dbReference>
<feature type="domain" description="Luciferase-like" evidence="7">
    <location>
        <begin position="41"/>
        <end position="404"/>
    </location>
</feature>
<dbReference type="PaxDb" id="246196-MSMEI_2767"/>
<dbReference type="GO" id="GO:0016705">
    <property type="term" value="F:oxidoreductase activity, acting on paired donors, with incorporation or reduction of molecular oxygen"/>
    <property type="evidence" value="ECO:0007669"/>
    <property type="project" value="InterPro"/>
</dbReference>
<feature type="binding site" evidence="6">
    <location>
        <position position="167"/>
    </location>
    <ligand>
        <name>FMN</name>
        <dbReference type="ChEBI" id="CHEBI:58210"/>
    </ligand>
</feature>
<comment type="similarity">
    <text evidence="5">Belongs to the NtaA/SnaA/DszA monooxygenase family.</text>
</comment>
<feature type="binding site" evidence="6">
    <location>
        <position position="71"/>
    </location>
    <ligand>
        <name>FMN</name>
        <dbReference type="ChEBI" id="CHEBI:58210"/>
    </ligand>
</feature>
<dbReference type="InterPro" id="IPR011251">
    <property type="entry name" value="Luciferase-like_dom"/>
</dbReference>
<protein>
    <submittedName>
        <fullName evidence="8">Monooxygenase</fullName>
    </submittedName>
</protein>
<proteinExistence type="inferred from homology"/>
<evidence type="ECO:0000256" key="2">
    <source>
        <dbReference type="ARBA" id="ARBA00022643"/>
    </source>
</evidence>
<dbReference type="PANTHER" id="PTHR30011:SF16">
    <property type="entry name" value="C2H2 FINGER DOMAIN TRANSCRIPTION FACTOR (EUROFUNG)-RELATED"/>
    <property type="match status" value="1"/>
</dbReference>
<keyword evidence="3" id="KW-0560">Oxidoreductase</keyword>
<dbReference type="SUPFAM" id="SSF51679">
    <property type="entry name" value="Bacterial luciferase-like"/>
    <property type="match status" value="1"/>
</dbReference>
<evidence type="ECO:0000259" key="7">
    <source>
        <dbReference type="Pfam" id="PF00296"/>
    </source>
</evidence>
<dbReference type="Pfam" id="PF00296">
    <property type="entry name" value="Bac_luciferase"/>
    <property type="match status" value="1"/>
</dbReference>
<dbReference type="Gene3D" id="3.20.20.30">
    <property type="entry name" value="Luciferase-like domain"/>
    <property type="match status" value="1"/>
</dbReference>
<dbReference type="AlphaFoldDB" id="A0QW73"/>
<keyword evidence="9" id="KW-1185">Reference proteome</keyword>
<feature type="binding site" evidence="6">
    <location>
        <position position="117"/>
    </location>
    <ligand>
        <name>FMN</name>
        <dbReference type="ChEBI" id="CHEBI:58210"/>
    </ligand>
</feature>
<evidence type="ECO:0000313" key="9">
    <source>
        <dbReference type="Proteomes" id="UP000000757"/>
    </source>
</evidence>
<gene>
    <name evidence="8" type="ordered locus">MSMEG_2841</name>
</gene>
<dbReference type="PANTHER" id="PTHR30011">
    <property type="entry name" value="ALKANESULFONATE MONOOXYGENASE-RELATED"/>
    <property type="match status" value="1"/>
</dbReference>
<dbReference type="NCBIfam" id="TIGR03860">
    <property type="entry name" value="FMN_nitrolo"/>
    <property type="match status" value="1"/>
</dbReference>
<keyword evidence="2 6" id="KW-0288">FMN</keyword>
<name>A0QW73_MYCS2</name>
<evidence type="ECO:0000256" key="4">
    <source>
        <dbReference type="ARBA" id="ARBA00023033"/>
    </source>
</evidence>
<organism evidence="8 9">
    <name type="scientific">Mycolicibacterium smegmatis (strain ATCC 700084 / mc(2)155)</name>
    <name type="common">Mycobacterium smegmatis</name>
    <dbReference type="NCBI Taxonomy" id="246196"/>
    <lineage>
        <taxon>Bacteria</taxon>
        <taxon>Bacillati</taxon>
        <taxon>Actinomycetota</taxon>
        <taxon>Actinomycetes</taxon>
        <taxon>Mycobacteriales</taxon>
        <taxon>Mycobacteriaceae</taxon>
        <taxon>Mycolicibacterium</taxon>
    </lineage>
</organism>
<keyword evidence="1 6" id="KW-0285">Flavoprotein</keyword>
<reference evidence="8 9" key="1">
    <citation type="submission" date="2006-10" db="EMBL/GenBank/DDBJ databases">
        <authorList>
            <person name="Fleischmann R.D."/>
            <person name="Dodson R.J."/>
            <person name="Haft D.H."/>
            <person name="Merkel J.S."/>
            <person name="Nelson W.C."/>
            <person name="Fraser C.M."/>
        </authorList>
    </citation>
    <scope>NUCLEOTIDE SEQUENCE [LARGE SCALE GENOMIC DNA]</scope>
    <source>
        <strain evidence="9">ATCC 700084 / mc(2)155</strain>
    </source>
</reference>
<dbReference type="InterPro" id="IPR051260">
    <property type="entry name" value="Diverse_substr_monoxygenases"/>
</dbReference>
<sequence length="481" mass="53078">MDATGTGPSVGVMTRPRLILNAFTMNTATHVAYGAWRNPETRSVEFDQLDPWVELVKLLERGKFDSIFFADVVGLYDDYRGGWETYLREGLQIPNHDPSAIVSALALSTEHLGLVITSSVLQDHPFSFARKISTLDHASKGRIGWNVVTSALQNSARNFGLPEREEHDERYQWAEEYTEVVYKLWEGSWDDGALLRDRERGIHADPDKVHKIHHIGKRYRVEGPHLSFPSPQRTPVLFQAGTSTAGRAFAARHAEGVFINAASPKGARVVIDDTRDRAVAAGRRREDIKFFQGLSFVVGSTEVEARARAAELDEYLSVDALIAHRSGGIGVDLGGLDHHTPIGDLAPTVQGTRSTIEALIAAAPPGTNPTIADLVRQQQESTRIVGTPEQIADALEEWQDAGVDGLNIRYITTPGSFADFIDHVVPELQSRGLAQTEYAPGTLREKLFGNGPHLPERHPARHWRGRFREADVAARAVSESV</sequence>
<evidence type="ECO:0000256" key="6">
    <source>
        <dbReference type="PIRSR" id="PIRSR000337-1"/>
    </source>
</evidence>
<dbReference type="EMBL" id="CP000480">
    <property type="protein sequence ID" value="ABK74993.1"/>
    <property type="molecule type" value="Genomic_DNA"/>
</dbReference>
<dbReference type="STRING" id="246196.MSMEG_2841"/>
<dbReference type="OrthoDB" id="8320141at2"/>
<accession>A0QW73</accession>